<dbReference type="PANTHER" id="PTHR43233">
    <property type="entry name" value="FAMILY N-ACETYLTRANSFERASE, PUTATIVE (AFU_ORTHOLOGUE AFUA_6G03350)-RELATED"/>
    <property type="match status" value="1"/>
</dbReference>
<keyword evidence="3" id="KW-1185">Reference proteome</keyword>
<dbReference type="PANTHER" id="PTHR43233:SF1">
    <property type="entry name" value="FAMILY N-ACETYLTRANSFERASE, PUTATIVE (AFU_ORTHOLOGUE AFUA_6G03350)-RELATED"/>
    <property type="match status" value="1"/>
</dbReference>
<sequence length="137" mass="15961">MVVKTVTIFTEKHLNDLFLLFQNEWWTKNRTNDDIQKMLDLSHVAIGLVDIETDELVGFARAITDGMYRAFIFDVIVKGSDRNRGLGFTLMNSLLENSLIQRVERIELYCPERLVSYYEQFGFSTDVNGSTLMRLKR</sequence>
<evidence type="ECO:0000313" key="2">
    <source>
        <dbReference type="EMBL" id="MBD7944545.1"/>
    </source>
</evidence>
<dbReference type="Pfam" id="PF00583">
    <property type="entry name" value="Acetyltransf_1"/>
    <property type="match status" value="1"/>
</dbReference>
<dbReference type="SUPFAM" id="SSF55729">
    <property type="entry name" value="Acyl-CoA N-acyltransferases (Nat)"/>
    <property type="match status" value="1"/>
</dbReference>
<dbReference type="InterPro" id="IPR000182">
    <property type="entry name" value="GNAT_dom"/>
</dbReference>
<comment type="caution">
    <text evidence="2">The sequence shown here is derived from an EMBL/GenBank/DDBJ whole genome shotgun (WGS) entry which is preliminary data.</text>
</comment>
<dbReference type="EMBL" id="JACSQO010000004">
    <property type="protein sequence ID" value="MBD7944545.1"/>
    <property type="molecule type" value="Genomic_DNA"/>
</dbReference>
<evidence type="ECO:0000259" key="1">
    <source>
        <dbReference type="PROSITE" id="PS51186"/>
    </source>
</evidence>
<reference evidence="2 3" key="1">
    <citation type="submission" date="2020-08" db="EMBL/GenBank/DDBJ databases">
        <title>A Genomic Blueprint of the Chicken Gut Microbiome.</title>
        <authorList>
            <person name="Gilroy R."/>
            <person name="Ravi A."/>
            <person name="Getino M."/>
            <person name="Pursley I."/>
            <person name="Horton D.L."/>
            <person name="Alikhan N.-F."/>
            <person name="Baker D."/>
            <person name="Gharbi K."/>
            <person name="Hall N."/>
            <person name="Watson M."/>
            <person name="Adriaenssens E.M."/>
            <person name="Foster-Nyarko E."/>
            <person name="Jarju S."/>
            <person name="Secka A."/>
            <person name="Antonio M."/>
            <person name="Oren A."/>
            <person name="Chaudhuri R."/>
            <person name="La Ragione R.M."/>
            <person name="Hildebrand F."/>
            <person name="Pallen M.J."/>
        </authorList>
    </citation>
    <scope>NUCLEOTIDE SEQUENCE [LARGE SCALE GENOMIC DNA]</scope>
    <source>
        <strain evidence="2 3">Sa2BUA9</strain>
    </source>
</reference>
<dbReference type="InterPro" id="IPR016181">
    <property type="entry name" value="Acyl_CoA_acyltransferase"/>
</dbReference>
<organism evidence="2 3">
    <name type="scientific">Psychrobacillus faecigallinarum</name>
    <dbReference type="NCBI Taxonomy" id="2762235"/>
    <lineage>
        <taxon>Bacteria</taxon>
        <taxon>Bacillati</taxon>
        <taxon>Bacillota</taxon>
        <taxon>Bacilli</taxon>
        <taxon>Bacillales</taxon>
        <taxon>Bacillaceae</taxon>
        <taxon>Psychrobacillus</taxon>
    </lineage>
</organism>
<gene>
    <name evidence="2" type="ORF">H9650_10500</name>
</gene>
<dbReference type="Proteomes" id="UP000640786">
    <property type="component" value="Unassembled WGS sequence"/>
</dbReference>
<dbReference type="InterPro" id="IPR053144">
    <property type="entry name" value="Acetyltransferase_Butenolide"/>
</dbReference>
<dbReference type="RefSeq" id="WP_191697142.1">
    <property type="nucleotide sequence ID" value="NZ_JACSQO010000004.1"/>
</dbReference>
<accession>A0ABR8R9X2</accession>
<dbReference type="Gene3D" id="3.40.630.30">
    <property type="match status" value="1"/>
</dbReference>
<name>A0ABR8R9X2_9BACI</name>
<evidence type="ECO:0000313" key="3">
    <source>
        <dbReference type="Proteomes" id="UP000640786"/>
    </source>
</evidence>
<protein>
    <submittedName>
        <fullName evidence="2">GNAT family N-acetyltransferase</fullName>
    </submittedName>
</protein>
<feature type="domain" description="N-acetyltransferase" evidence="1">
    <location>
        <begin position="4"/>
        <end position="137"/>
    </location>
</feature>
<dbReference type="CDD" id="cd04301">
    <property type="entry name" value="NAT_SF"/>
    <property type="match status" value="1"/>
</dbReference>
<dbReference type="PROSITE" id="PS51186">
    <property type="entry name" value="GNAT"/>
    <property type="match status" value="1"/>
</dbReference>
<proteinExistence type="predicted"/>